<dbReference type="AlphaFoldDB" id="A0A6F8T193"/>
<evidence type="ECO:0000313" key="2">
    <source>
        <dbReference type="EMBL" id="BCA94454.1"/>
    </source>
</evidence>
<reference evidence="2" key="1">
    <citation type="journal article" date="2020" name="Microbiol. Resour. Announc.">
        <title>Complete Genome Sequence of Novel Psychrotolerant Legionella Strain TUM19329, Isolated from Antarctic Lake Sediment.</title>
        <authorList>
            <person name="Shimada S."/>
            <person name="Nakai R."/>
            <person name="Aoki K."/>
            <person name="Shimoeda N."/>
            <person name="Ohno G."/>
            <person name="Miyazaki Y."/>
            <person name="Kudoh S."/>
            <person name="Imura S."/>
            <person name="Watanabe K."/>
            <person name="Ishii Y."/>
            <person name="Tateda K."/>
        </authorList>
    </citation>
    <scope>NUCLEOTIDE SEQUENCE [LARGE SCALE GENOMIC DNA]</scope>
    <source>
        <strain evidence="2">TUM19329</strain>
    </source>
</reference>
<evidence type="ECO:0000256" key="1">
    <source>
        <dbReference type="SAM" id="Phobius"/>
    </source>
</evidence>
<protein>
    <submittedName>
        <fullName evidence="2">Uncharacterized protein</fullName>
    </submittedName>
</protein>
<proteinExistence type="predicted"/>
<evidence type="ECO:0000313" key="3">
    <source>
        <dbReference type="Proteomes" id="UP000502894"/>
    </source>
</evidence>
<organism evidence="2 3">
    <name type="scientific">Legionella antarctica</name>
    <dbReference type="NCBI Taxonomy" id="2708020"/>
    <lineage>
        <taxon>Bacteria</taxon>
        <taxon>Pseudomonadati</taxon>
        <taxon>Pseudomonadota</taxon>
        <taxon>Gammaproteobacteria</taxon>
        <taxon>Legionellales</taxon>
        <taxon>Legionellaceae</taxon>
        <taxon>Legionella</taxon>
    </lineage>
</organism>
<keyword evidence="1" id="KW-0812">Transmembrane</keyword>
<name>A0A6F8T193_9GAMM</name>
<feature type="transmembrane region" description="Helical" evidence="1">
    <location>
        <begin position="34"/>
        <end position="54"/>
    </location>
</feature>
<gene>
    <name evidence="2" type="ORF">TUM19329_08150</name>
</gene>
<sequence length="69" mass="8281">MLGWLVRILLMMAGSITSWFIARDSLKFNIIQMIIALFLVTLVMFIALFWRPFWDWVTRNKKRSETKSK</sequence>
<dbReference type="EMBL" id="AP022839">
    <property type="protein sequence ID" value="BCA94454.1"/>
    <property type="molecule type" value="Genomic_DNA"/>
</dbReference>
<accession>A0A6F8T193</accession>
<keyword evidence="1" id="KW-0472">Membrane</keyword>
<keyword evidence="3" id="KW-1185">Reference proteome</keyword>
<dbReference type="Proteomes" id="UP000502894">
    <property type="component" value="Chromosome"/>
</dbReference>
<dbReference type="KEGG" id="lant:TUM19329_08150"/>
<feature type="transmembrane region" description="Helical" evidence="1">
    <location>
        <begin position="6"/>
        <end position="22"/>
    </location>
</feature>
<keyword evidence="1" id="KW-1133">Transmembrane helix</keyword>